<evidence type="ECO:0000256" key="1">
    <source>
        <dbReference type="SAM" id="Phobius"/>
    </source>
</evidence>
<dbReference type="AlphaFoldDB" id="A0A9P6NM30"/>
<organism evidence="2 3">
    <name type="scientific">Cronartium quercuum f. sp. fusiforme G11</name>
    <dbReference type="NCBI Taxonomy" id="708437"/>
    <lineage>
        <taxon>Eukaryota</taxon>
        <taxon>Fungi</taxon>
        <taxon>Dikarya</taxon>
        <taxon>Basidiomycota</taxon>
        <taxon>Pucciniomycotina</taxon>
        <taxon>Pucciniomycetes</taxon>
        <taxon>Pucciniales</taxon>
        <taxon>Coleosporiaceae</taxon>
        <taxon>Cronartium</taxon>
    </lineage>
</organism>
<accession>A0A9P6NM30</accession>
<evidence type="ECO:0000313" key="3">
    <source>
        <dbReference type="Proteomes" id="UP000886653"/>
    </source>
</evidence>
<dbReference type="Proteomes" id="UP000886653">
    <property type="component" value="Unassembled WGS sequence"/>
</dbReference>
<keyword evidence="1" id="KW-0812">Transmembrane</keyword>
<keyword evidence="1" id="KW-0472">Membrane</keyword>
<protein>
    <submittedName>
        <fullName evidence="2">Uncharacterized protein</fullName>
    </submittedName>
</protein>
<keyword evidence="3" id="KW-1185">Reference proteome</keyword>
<gene>
    <name evidence="2" type="ORF">CROQUDRAFT_519145</name>
</gene>
<feature type="transmembrane region" description="Helical" evidence="1">
    <location>
        <begin position="42"/>
        <end position="60"/>
    </location>
</feature>
<sequence>MEITIIGNNNKEEGNKEERNKCTYFSFQRWGKRSTVLNNVDYMYHLFFTCYLLGVIFFGASCQVSNFELTSFI</sequence>
<evidence type="ECO:0000313" key="2">
    <source>
        <dbReference type="EMBL" id="KAG0146523.1"/>
    </source>
</evidence>
<reference evidence="2" key="1">
    <citation type="submission" date="2013-11" db="EMBL/GenBank/DDBJ databases">
        <title>Genome sequence of the fusiform rust pathogen reveals effectors for host alternation and coevolution with pine.</title>
        <authorList>
            <consortium name="DOE Joint Genome Institute"/>
            <person name="Smith K."/>
            <person name="Pendleton A."/>
            <person name="Kubisiak T."/>
            <person name="Anderson C."/>
            <person name="Salamov A."/>
            <person name="Aerts A."/>
            <person name="Riley R."/>
            <person name="Clum A."/>
            <person name="Lindquist E."/>
            <person name="Ence D."/>
            <person name="Campbell M."/>
            <person name="Kronenberg Z."/>
            <person name="Feau N."/>
            <person name="Dhillon B."/>
            <person name="Hamelin R."/>
            <person name="Burleigh J."/>
            <person name="Smith J."/>
            <person name="Yandell M."/>
            <person name="Nelson C."/>
            <person name="Grigoriev I."/>
            <person name="Davis J."/>
        </authorList>
    </citation>
    <scope>NUCLEOTIDE SEQUENCE</scope>
    <source>
        <strain evidence="2">G11</strain>
    </source>
</reference>
<name>A0A9P6NM30_9BASI</name>
<keyword evidence="1" id="KW-1133">Transmembrane helix</keyword>
<comment type="caution">
    <text evidence="2">The sequence shown here is derived from an EMBL/GenBank/DDBJ whole genome shotgun (WGS) entry which is preliminary data.</text>
</comment>
<dbReference type="EMBL" id="MU167260">
    <property type="protein sequence ID" value="KAG0146523.1"/>
    <property type="molecule type" value="Genomic_DNA"/>
</dbReference>
<proteinExistence type="predicted"/>